<keyword evidence="6" id="KW-0888">Threonine protease</keyword>
<dbReference type="InterPro" id="IPR029055">
    <property type="entry name" value="Ntn_hydrolases_N"/>
</dbReference>
<accession>A0A8T2KDD4</accession>
<evidence type="ECO:0000313" key="11">
    <source>
        <dbReference type="Proteomes" id="UP000812440"/>
    </source>
</evidence>
<dbReference type="AlphaFoldDB" id="A0A8T2KDD4"/>
<dbReference type="GO" id="GO:0005634">
    <property type="term" value="C:nucleus"/>
    <property type="evidence" value="ECO:0007669"/>
    <property type="project" value="UniProtKB-SubCell"/>
</dbReference>
<evidence type="ECO:0000256" key="4">
    <source>
        <dbReference type="ARBA" id="ARBA00022490"/>
    </source>
</evidence>
<protein>
    <recommendedName>
        <fullName evidence="3">proteasome endopeptidase complex</fullName>
        <ecNumber evidence="3">3.4.25.1</ecNumber>
    </recommendedName>
</protein>
<dbReference type="GO" id="GO:0004298">
    <property type="term" value="F:threonine-type endopeptidase activity"/>
    <property type="evidence" value="ECO:0007669"/>
    <property type="project" value="UniProtKB-KW"/>
</dbReference>
<dbReference type="OrthoDB" id="37597at2759"/>
<dbReference type="GO" id="GO:0051603">
    <property type="term" value="P:proteolysis involved in protein catabolic process"/>
    <property type="evidence" value="ECO:0007669"/>
    <property type="project" value="InterPro"/>
</dbReference>
<comment type="subcellular location">
    <subcellularLocation>
        <location evidence="2">Nucleus</location>
    </subcellularLocation>
</comment>
<dbReference type="EMBL" id="JAACNH010000001">
    <property type="protein sequence ID" value="KAG8455455.1"/>
    <property type="molecule type" value="Genomic_DNA"/>
</dbReference>
<dbReference type="InterPro" id="IPR001353">
    <property type="entry name" value="Proteasome_sua/b"/>
</dbReference>
<evidence type="ECO:0000256" key="6">
    <source>
        <dbReference type="ARBA" id="ARBA00022698"/>
    </source>
</evidence>
<dbReference type="PANTHER" id="PTHR32194:SF15">
    <property type="entry name" value="PROTEASOME SUBUNIT BETA"/>
    <property type="match status" value="1"/>
</dbReference>
<dbReference type="Gene3D" id="3.60.20.10">
    <property type="entry name" value="Glutamine Phosphoribosylpyrophosphate, subunit 1, domain 1"/>
    <property type="match status" value="1"/>
</dbReference>
<keyword evidence="11" id="KW-1185">Reference proteome</keyword>
<evidence type="ECO:0000256" key="1">
    <source>
        <dbReference type="ARBA" id="ARBA00001198"/>
    </source>
</evidence>
<dbReference type="PROSITE" id="PS51476">
    <property type="entry name" value="PROTEASOME_BETA_2"/>
    <property type="match status" value="1"/>
</dbReference>
<keyword evidence="5" id="KW-0645">Protease</keyword>
<evidence type="ECO:0000256" key="7">
    <source>
        <dbReference type="ARBA" id="ARBA00022801"/>
    </source>
</evidence>
<dbReference type="Pfam" id="PF00227">
    <property type="entry name" value="Proteasome"/>
    <property type="match status" value="1"/>
</dbReference>
<dbReference type="InterPro" id="IPR023333">
    <property type="entry name" value="Proteasome_suB-type"/>
</dbReference>
<keyword evidence="7" id="KW-0378">Hydrolase</keyword>
<dbReference type="Proteomes" id="UP000812440">
    <property type="component" value="Chromosome 1"/>
</dbReference>
<gene>
    <name evidence="10" type="ORF">GDO86_001584</name>
</gene>
<sequence length="271" mass="29601">MALQSVCGWEVTDSEQLKPRNICPFPILRYSSSSFVHFPPHGMSVSSHHPEGPPPPAHGTTTLAFIHASGVVAATDTRSSAGHLVCSPDSRKATLIHSHLLVTTSGSSADCQFFGRALARECRLYQLRNGYMPSVRGAARMLSVLMMPFRGTDICAALTLCGWDRNGPCICYVYNDGTRISSDVISVGSGSPYAYSVIDDGYKKGIVEEEARQLARRAVCHAGRRDAYSGGNVDVYWIREDGCVKDPREDLIQLSEKLAQEENEEMSNGKK</sequence>
<evidence type="ECO:0000313" key="10">
    <source>
        <dbReference type="EMBL" id="KAG8455455.1"/>
    </source>
</evidence>
<dbReference type="GO" id="GO:0005737">
    <property type="term" value="C:cytoplasm"/>
    <property type="evidence" value="ECO:0007669"/>
    <property type="project" value="TreeGrafter"/>
</dbReference>
<dbReference type="PRINTS" id="PR00141">
    <property type="entry name" value="PROTEASOME"/>
</dbReference>
<dbReference type="SUPFAM" id="SSF56235">
    <property type="entry name" value="N-terminal nucleophile aminohydrolases (Ntn hydrolases)"/>
    <property type="match status" value="1"/>
</dbReference>
<keyword evidence="8" id="KW-0647">Proteasome</keyword>
<dbReference type="GO" id="GO:0005839">
    <property type="term" value="C:proteasome core complex"/>
    <property type="evidence" value="ECO:0007669"/>
    <property type="project" value="InterPro"/>
</dbReference>
<proteinExistence type="predicted"/>
<evidence type="ECO:0000256" key="2">
    <source>
        <dbReference type="ARBA" id="ARBA00004123"/>
    </source>
</evidence>
<name>A0A8T2KDD4_9PIPI</name>
<feature type="active site" description="Nucleophile" evidence="9">
    <location>
        <position position="60"/>
    </location>
</feature>
<reference evidence="10" key="1">
    <citation type="thesis" date="2020" institute="ProQuest LLC" country="789 East Eisenhower Parkway, Ann Arbor, MI, USA">
        <title>Comparative Genomics and Chromosome Evolution.</title>
        <authorList>
            <person name="Mudd A.B."/>
        </authorList>
    </citation>
    <scope>NUCLEOTIDE SEQUENCE</scope>
    <source>
        <strain evidence="10">Female2</strain>
        <tissue evidence="10">Blood</tissue>
    </source>
</reference>
<comment type="caution">
    <text evidence="10">The sequence shown here is derived from an EMBL/GenBank/DDBJ whole genome shotgun (WGS) entry which is preliminary data.</text>
</comment>
<keyword evidence="4" id="KW-0963">Cytoplasm</keyword>
<evidence type="ECO:0000256" key="3">
    <source>
        <dbReference type="ARBA" id="ARBA00012039"/>
    </source>
</evidence>
<organism evidence="10 11">
    <name type="scientific">Hymenochirus boettgeri</name>
    <name type="common">Congo dwarf clawed frog</name>
    <dbReference type="NCBI Taxonomy" id="247094"/>
    <lineage>
        <taxon>Eukaryota</taxon>
        <taxon>Metazoa</taxon>
        <taxon>Chordata</taxon>
        <taxon>Craniata</taxon>
        <taxon>Vertebrata</taxon>
        <taxon>Euteleostomi</taxon>
        <taxon>Amphibia</taxon>
        <taxon>Batrachia</taxon>
        <taxon>Anura</taxon>
        <taxon>Pipoidea</taxon>
        <taxon>Pipidae</taxon>
        <taxon>Pipinae</taxon>
        <taxon>Hymenochirus</taxon>
    </lineage>
</organism>
<evidence type="ECO:0000256" key="8">
    <source>
        <dbReference type="ARBA" id="ARBA00022942"/>
    </source>
</evidence>
<dbReference type="EC" id="3.4.25.1" evidence="3"/>
<dbReference type="PANTHER" id="PTHR32194">
    <property type="entry name" value="METALLOPROTEASE TLDD"/>
    <property type="match status" value="1"/>
</dbReference>
<evidence type="ECO:0000256" key="9">
    <source>
        <dbReference type="PIRSR" id="PIRSR600243-1"/>
    </source>
</evidence>
<dbReference type="InterPro" id="IPR000243">
    <property type="entry name" value="Pept_T1A_subB"/>
</dbReference>
<comment type="catalytic activity">
    <reaction evidence="1">
        <text>Cleavage of peptide bonds with very broad specificity.</text>
        <dbReference type="EC" id="3.4.25.1"/>
    </reaction>
</comment>
<evidence type="ECO:0000256" key="5">
    <source>
        <dbReference type="ARBA" id="ARBA00022670"/>
    </source>
</evidence>